<reference evidence="2" key="1">
    <citation type="submission" date="2023-04" db="EMBL/GenBank/DDBJ databases">
        <title>Chromosome-level genome of Chaenocephalus aceratus.</title>
        <authorList>
            <person name="Park H."/>
        </authorList>
    </citation>
    <scope>NUCLEOTIDE SEQUENCE</scope>
    <source>
        <strain evidence="2">DE</strain>
        <tissue evidence="2">Muscle</tissue>
    </source>
</reference>
<name>A0AAD9ERH7_DISEL</name>
<accession>A0AAD9ERH7</accession>
<evidence type="ECO:0000313" key="3">
    <source>
        <dbReference type="Proteomes" id="UP001228049"/>
    </source>
</evidence>
<proteinExistence type="predicted"/>
<dbReference type="AlphaFoldDB" id="A0AAD9ERH7"/>
<comment type="caution">
    <text evidence="2">The sequence shown here is derived from an EMBL/GenBank/DDBJ whole genome shotgun (WGS) entry which is preliminary data.</text>
</comment>
<keyword evidence="3" id="KW-1185">Reference proteome</keyword>
<dbReference type="EMBL" id="JASDAP010000026">
    <property type="protein sequence ID" value="KAK1878718.1"/>
    <property type="molecule type" value="Genomic_DNA"/>
</dbReference>
<evidence type="ECO:0000256" key="1">
    <source>
        <dbReference type="SAM" id="MobiDB-lite"/>
    </source>
</evidence>
<dbReference type="Proteomes" id="UP001228049">
    <property type="component" value="Unassembled WGS sequence"/>
</dbReference>
<feature type="compositionally biased region" description="Basic and acidic residues" evidence="1">
    <location>
        <begin position="93"/>
        <end position="110"/>
    </location>
</feature>
<evidence type="ECO:0000313" key="2">
    <source>
        <dbReference type="EMBL" id="KAK1878718.1"/>
    </source>
</evidence>
<feature type="region of interest" description="Disordered" evidence="1">
    <location>
        <begin position="93"/>
        <end position="118"/>
    </location>
</feature>
<organism evidence="2 3">
    <name type="scientific">Dissostichus eleginoides</name>
    <name type="common">Patagonian toothfish</name>
    <name type="synonym">Dissostichus amissus</name>
    <dbReference type="NCBI Taxonomy" id="100907"/>
    <lineage>
        <taxon>Eukaryota</taxon>
        <taxon>Metazoa</taxon>
        <taxon>Chordata</taxon>
        <taxon>Craniata</taxon>
        <taxon>Vertebrata</taxon>
        <taxon>Euteleostomi</taxon>
        <taxon>Actinopterygii</taxon>
        <taxon>Neopterygii</taxon>
        <taxon>Teleostei</taxon>
        <taxon>Neoteleostei</taxon>
        <taxon>Acanthomorphata</taxon>
        <taxon>Eupercaria</taxon>
        <taxon>Perciformes</taxon>
        <taxon>Notothenioidei</taxon>
        <taxon>Nototheniidae</taxon>
        <taxon>Dissostichus</taxon>
    </lineage>
</organism>
<sequence>MKAFNKDMDEGPYVLLYPDCSEVVNVPGSEKPFTLAEYKKDLGKAYARITLFICLEKHFRGGDDTSDSDSDIVITSRSTAEFNQADTVVFEFEPRNKSTPKHKPENEGKALGHSSTTQHGQIVISDTEDMGPPKTNTDKTTCYGTYTDLYAPCVEEEDEELVAVNMTSLVDTEMEEIENAASVDALREMTMRHSTMLQTAGCLRHVASVEEKKGIVSDYLQWYIIGRNSSVIDRFKEGLSALQFLNALQQHPTLLAPVLWRLTALELERLFKPDLSPPGSNRRLRESQTLGYWADYLLDCEGL</sequence>
<gene>
    <name evidence="2" type="ORF">KUDE01_026843</name>
</gene>
<protein>
    <submittedName>
        <fullName evidence="2">G2/M phase-specific E3 ubiquitin-protein ligase</fullName>
    </submittedName>
</protein>